<dbReference type="InterPro" id="IPR027417">
    <property type="entry name" value="P-loop_NTPase"/>
</dbReference>
<organism evidence="4 5">
    <name type="scientific">Segatella copri</name>
    <dbReference type="NCBI Taxonomy" id="165179"/>
    <lineage>
        <taxon>Bacteria</taxon>
        <taxon>Pseudomonadati</taxon>
        <taxon>Bacteroidota</taxon>
        <taxon>Bacteroidia</taxon>
        <taxon>Bacteroidales</taxon>
        <taxon>Prevotellaceae</taxon>
        <taxon>Segatella</taxon>
    </lineage>
</organism>
<name>A0A6G1U4N4_9BACT</name>
<dbReference type="PANTHER" id="PTHR43637">
    <property type="entry name" value="UPF0273 PROTEIN TM_0370"/>
    <property type="match status" value="1"/>
</dbReference>
<reference evidence="4 5" key="1">
    <citation type="submission" date="2019-09" db="EMBL/GenBank/DDBJ databases">
        <title>Distinct polysaccharide growth profiles of human intestinal Prevotella copri isolates.</title>
        <authorList>
            <person name="Fehlner-Peach H."/>
            <person name="Magnabosco C."/>
            <person name="Raghavan V."/>
            <person name="Scher J.U."/>
            <person name="Tett A."/>
            <person name="Cox L.M."/>
            <person name="Gottsegen C."/>
            <person name="Watters A."/>
            <person name="Wiltshire- Gordon J.D."/>
            <person name="Segata N."/>
            <person name="Bonneau R."/>
            <person name="Littman D.R."/>
        </authorList>
    </citation>
    <scope>NUCLEOTIDE SEQUENCE [LARGE SCALE GENOMIC DNA]</scope>
    <source>
        <strain evidence="5">iA622</strain>
    </source>
</reference>
<evidence type="ECO:0000313" key="5">
    <source>
        <dbReference type="Proteomes" id="UP000480425"/>
    </source>
</evidence>
<keyword evidence="2" id="KW-0067">ATP-binding</keyword>
<gene>
    <name evidence="4" type="ORF">F7D73_13785</name>
</gene>
<evidence type="ECO:0000256" key="2">
    <source>
        <dbReference type="ARBA" id="ARBA00022840"/>
    </source>
</evidence>
<dbReference type="GO" id="GO:0005524">
    <property type="term" value="F:ATP binding"/>
    <property type="evidence" value="ECO:0007669"/>
    <property type="project" value="UniProtKB-KW"/>
</dbReference>
<dbReference type="SUPFAM" id="SSF52540">
    <property type="entry name" value="P-loop containing nucleoside triphosphate hydrolases"/>
    <property type="match status" value="1"/>
</dbReference>
<evidence type="ECO:0000256" key="1">
    <source>
        <dbReference type="ARBA" id="ARBA00022741"/>
    </source>
</evidence>
<proteinExistence type="predicted"/>
<dbReference type="OrthoDB" id="786308at2"/>
<dbReference type="Proteomes" id="UP000480425">
    <property type="component" value="Unassembled WGS sequence"/>
</dbReference>
<evidence type="ECO:0000313" key="4">
    <source>
        <dbReference type="EMBL" id="MQN81990.1"/>
    </source>
</evidence>
<comment type="caution">
    <text evidence="4">The sequence shown here is derived from an EMBL/GenBank/DDBJ whole genome shotgun (WGS) entry which is preliminary data.</text>
</comment>
<dbReference type="PANTHER" id="PTHR43637:SF1">
    <property type="entry name" value="UPF0273 PROTEIN TM_0370"/>
    <property type="match status" value="1"/>
</dbReference>
<accession>A0A6G1U4N4</accession>
<sequence length="358" mass="40462">MNLLIISGKENGMINKDSKQKLDEVVALAAQLQTDPQKLVQALAPGAAQQQDRDSFFNVSTLKEDLEKGRKMKPPKELIPHILVEHETTILFSGPGVGKTVLAIQIAIELAEQGMRVLYVNFELSTQQLALRYPNKDSPDTLYHASIDYTKMHDVTDQSMILSEIERMALELNIEVIIIDNFTNLCINSKEAAEAGKTMQQLVAMRMTHNCTMLILAHTPKRKQGDPLTIDDLAGSKLLSNFADNIIGFNKSRKDKDMRYFIQLKYRSLPIELDFKNVQELTLTSSDGWLHFEYGGYDEERAHLPRSRDERAELERDIIRELKQPNGSSYRDIADKLGTSSSMVQRVAKSNGLNRKGK</sequence>
<feature type="domain" description="AAA+ ATPase" evidence="3">
    <location>
        <begin position="85"/>
        <end position="253"/>
    </location>
</feature>
<dbReference type="Pfam" id="PF13481">
    <property type="entry name" value="AAA_25"/>
    <property type="match status" value="1"/>
</dbReference>
<dbReference type="EMBL" id="VZCB01000095">
    <property type="protein sequence ID" value="MQN81990.1"/>
    <property type="molecule type" value="Genomic_DNA"/>
</dbReference>
<keyword evidence="1" id="KW-0547">Nucleotide-binding</keyword>
<dbReference type="Gene3D" id="3.40.50.300">
    <property type="entry name" value="P-loop containing nucleotide triphosphate hydrolases"/>
    <property type="match status" value="1"/>
</dbReference>
<dbReference type="InterPro" id="IPR003593">
    <property type="entry name" value="AAA+_ATPase"/>
</dbReference>
<dbReference type="AlphaFoldDB" id="A0A6G1U4N4"/>
<dbReference type="SMART" id="SM00382">
    <property type="entry name" value="AAA"/>
    <property type="match status" value="1"/>
</dbReference>
<protein>
    <submittedName>
        <fullName evidence="4">AAA family ATPase</fullName>
    </submittedName>
</protein>
<evidence type="ECO:0000259" key="3">
    <source>
        <dbReference type="SMART" id="SM00382"/>
    </source>
</evidence>